<keyword evidence="2" id="KW-1185">Reference proteome</keyword>
<sequence>MGSRRKQAEEERREKLIVLYDGTCNLCLASVRRLKELQSTAILRFIPVQSLEDTYETIPELSAVTEEQLLTKMHVVEMDGTVHAGAAGVVRILRTVRGLRWLAPLYRVPGLRGAADFMYRFIAGRRYEWFGKADEGCHDGACALPKKD</sequence>
<name>A0A6C0G288_9BACL</name>
<organism evidence="1 2">
    <name type="scientific">Paenibacillus lycopersici</name>
    <dbReference type="NCBI Taxonomy" id="2704462"/>
    <lineage>
        <taxon>Bacteria</taxon>
        <taxon>Bacillati</taxon>
        <taxon>Bacillota</taxon>
        <taxon>Bacilli</taxon>
        <taxon>Bacillales</taxon>
        <taxon>Paenibacillaceae</taxon>
        <taxon>Paenibacillus</taxon>
    </lineage>
</organism>
<dbReference type="PANTHER" id="PTHR34290:SF2">
    <property type="entry name" value="OS04G0668800 PROTEIN"/>
    <property type="match status" value="1"/>
</dbReference>
<dbReference type="KEGG" id="plyc:GXP70_20065"/>
<protein>
    <submittedName>
        <fullName evidence="1">DUF393 domain-containing protein</fullName>
    </submittedName>
</protein>
<dbReference type="AlphaFoldDB" id="A0A6C0G288"/>
<reference evidence="1 2" key="1">
    <citation type="submission" date="2020-01" db="EMBL/GenBank/DDBJ databases">
        <title>Paenibacillus sp. nov., isolated from tomato rhizosphere.</title>
        <authorList>
            <person name="Weon H.-Y."/>
            <person name="Lee S.A."/>
        </authorList>
    </citation>
    <scope>NUCLEOTIDE SEQUENCE [LARGE SCALE GENOMIC DNA]</scope>
    <source>
        <strain evidence="1 2">12200R-189</strain>
    </source>
</reference>
<dbReference type="InterPro" id="IPR044691">
    <property type="entry name" value="DCC1_Trx"/>
</dbReference>
<evidence type="ECO:0000313" key="2">
    <source>
        <dbReference type="Proteomes" id="UP000476064"/>
    </source>
</evidence>
<dbReference type="InterPro" id="IPR007263">
    <property type="entry name" value="DCC1-like"/>
</dbReference>
<dbReference type="Pfam" id="PF04134">
    <property type="entry name" value="DCC1-like"/>
    <property type="match status" value="1"/>
</dbReference>
<accession>A0A6C0G288</accession>
<proteinExistence type="predicted"/>
<dbReference type="EMBL" id="CP048209">
    <property type="protein sequence ID" value="QHT62043.1"/>
    <property type="molecule type" value="Genomic_DNA"/>
</dbReference>
<evidence type="ECO:0000313" key="1">
    <source>
        <dbReference type="EMBL" id="QHT62043.1"/>
    </source>
</evidence>
<dbReference type="Proteomes" id="UP000476064">
    <property type="component" value="Chromosome"/>
</dbReference>
<dbReference type="RefSeq" id="WP_162358478.1">
    <property type="nucleotide sequence ID" value="NZ_CP048209.1"/>
</dbReference>
<dbReference type="PANTHER" id="PTHR34290">
    <property type="entry name" value="SI:CH73-390P7.2"/>
    <property type="match status" value="1"/>
</dbReference>
<gene>
    <name evidence="1" type="ORF">GXP70_20065</name>
</gene>
<dbReference type="GO" id="GO:0015035">
    <property type="term" value="F:protein-disulfide reductase activity"/>
    <property type="evidence" value="ECO:0007669"/>
    <property type="project" value="InterPro"/>
</dbReference>